<name>A0A839F2H6_9GAMM</name>
<accession>A0A839F2H6</accession>
<dbReference type="AlphaFoldDB" id="A0A839F2H6"/>
<reference evidence="3 4" key="1">
    <citation type="submission" date="2020-07" db="EMBL/GenBank/DDBJ databases">
        <title>Genomic Encyclopedia of Type Strains, Phase IV (KMG-V): Genome sequencing to study the core and pangenomes of soil and plant-associated prokaryotes.</title>
        <authorList>
            <person name="Whitman W."/>
        </authorList>
    </citation>
    <scope>NUCLEOTIDE SEQUENCE [LARGE SCALE GENOMIC DNA]</scope>
    <source>
        <strain evidence="3 4">RH2WT43</strain>
    </source>
</reference>
<dbReference type="PANTHER" id="PTHR12788:SF10">
    <property type="entry name" value="PROTEIN-TYROSINE SULFOTRANSFERASE"/>
    <property type="match status" value="1"/>
</dbReference>
<protein>
    <submittedName>
        <fullName evidence="3">Tetratricopeptide (TPR) repeat protein</fullName>
    </submittedName>
</protein>
<evidence type="ECO:0000313" key="4">
    <source>
        <dbReference type="Proteomes" id="UP000550401"/>
    </source>
</evidence>
<comment type="caution">
    <text evidence="3">The sequence shown here is derived from an EMBL/GenBank/DDBJ whole genome shotgun (WGS) entry which is preliminary data.</text>
</comment>
<dbReference type="SMART" id="SM00028">
    <property type="entry name" value="TPR"/>
    <property type="match status" value="3"/>
</dbReference>
<dbReference type="InterPro" id="IPR011990">
    <property type="entry name" value="TPR-like_helical_dom_sf"/>
</dbReference>
<dbReference type="Gene3D" id="3.40.50.300">
    <property type="entry name" value="P-loop containing nucleotide triphosphate hydrolases"/>
    <property type="match status" value="1"/>
</dbReference>
<dbReference type="Pfam" id="PF13469">
    <property type="entry name" value="Sulfotransfer_3"/>
    <property type="match status" value="1"/>
</dbReference>
<feature type="repeat" description="TPR" evidence="2">
    <location>
        <begin position="6"/>
        <end position="39"/>
    </location>
</feature>
<sequence>MMQQGAGAWLERGRAQVLRGDVDGAMATFAAALAEHPGSADLVVALAGLEWQRGRTSDAEARLQGLLEREQGQLAAAFLLARLQREQARMGAVERTLRAVDWRAARVGERIQAIELLDDCGRKRAALDLAEAAIGVHADDARLHAYAGMLAMQLGEFELARERYAFALRNDPRALEWQSAYGYAVSKRYADGDDADFALMQDFVARPQLADAARASVLFGLGKMHDDVGRPALAAENLREANRLVAAQLPWSAKDWRRLVAARLDAKAIASSTSVGSDDDFAPVFVLGLPRSGTTLVADWLARHPAVCNRGELPLVARLAADVARAANPAVAREAAARMYRIQVREDDTQARWFIDKQPLNFLHVDFILAALPHARIVYCRRHVRDTALSIWMQHFAGPEYAFAYDFERIAAVAQGEQRLRTAALQRHGARVREVSYEDFVADPLAATNALATWIGLPPHDFSRTSAAERVISTASAWQARQPVHARSIGRWRTYADYLPELLGFADD</sequence>
<dbReference type="SUPFAM" id="SSF52540">
    <property type="entry name" value="P-loop containing nucleoside triphosphate hydrolases"/>
    <property type="match status" value="1"/>
</dbReference>
<evidence type="ECO:0000256" key="2">
    <source>
        <dbReference type="PROSITE-ProRule" id="PRU00339"/>
    </source>
</evidence>
<proteinExistence type="predicted"/>
<keyword evidence="2" id="KW-0802">TPR repeat</keyword>
<organism evidence="3 4">
    <name type="scientific">Dokdonella fugitiva</name>
    <dbReference type="NCBI Taxonomy" id="328517"/>
    <lineage>
        <taxon>Bacteria</taxon>
        <taxon>Pseudomonadati</taxon>
        <taxon>Pseudomonadota</taxon>
        <taxon>Gammaproteobacteria</taxon>
        <taxon>Lysobacterales</taxon>
        <taxon>Rhodanobacteraceae</taxon>
        <taxon>Dokdonella</taxon>
    </lineage>
</organism>
<dbReference type="EMBL" id="JACGXL010000001">
    <property type="protein sequence ID" value="MBA8886421.1"/>
    <property type="molecule type" value="Genomic_DNA"/>
</dbReference>
<dbReference type="PROSITE" id="PS50005">
    <property type="entry name" value="TPR"/>
    <property type="match status" value="2"/>
</dbReference>
<dbReference type="InterPro" id="IPR027417">
    <property type="entry name" value="P-loop_NTPase"/>
</dbReference>
<evidence type="ECO:0000256" key="1">
    <source>
        <dbReference type="ARBA" id="ARBA00022679"/>
    </source>
</evidence>
<keyword evidence="1" id="KW-0808">Transferase</keyword>
<dbReference type="Gene3D" id="1.25.40.10">
    <property type="entry name" value="Tetratricopeptide repeat domain"/>
    <property type="match status" value="2"/>
</dbReference>
<dbReference type="RefSeq" id="WP_182529505.1">
    <property type="nucleotide sequence ID" value="NZ_JACGXL010000001.1"/>
</dbReference>
<dbReference type="Pfam" id="PF14559">
    <property type="entry name" value="TPR_19"/>
    <property type="match status" value="1"/>
</dbReference>
<evidence type="ECO:0000313" key="3">
    <source>
        <dbReference type="EMBL" id="MBA8886421.1"/>
    </source>
</evidence>
<dbReference type="Proteomes" id="UP000550401">
    <property type="component" value="Unassembled WGS sequence"/>
</dbReference>
<dbReference type="InterPro" id="IPR019734">
    <property type="entry name" value="TPR_rpt"/>
</dbReference>
<keyword evidence="4" id="KW-1185">Reference proteome</keyword>
<dbReference type="InterPro" id="IPR026634">
    <property type="entry name" value="TPST-like"/>
</dbReference>
<gene>
    <name evidence="3" type="ORF">FHW12_000612</name>
</gene>
<dbReference type="SUPFAM" id="SSF48452">
    <property type="entry name" value="TPR-like"/>
    <property type="match status" value="1"/>
</dbReference>
<dbReference type="GO" id="GO:0008476">
    <property type="term" value="F:protein-tyrosine sulfotransferase activity"/>
    <property type="evidence" value="ECO:0007669"/>
    <property type="project" value="InterPro"/>
</dbReference>
<feature type="repeat" description="TPR" evidence="2">
    <location>
        <begin position="141"/>
        <end position="174"/>
    </location>
</feature>
<dbReference type="PANTHER" id="PTHR12788">
    <property type="entry name" value="PROTEIN-TYROSINE SULFOTRANSFERASE 2"/>
    <property type="match status" value="1"/>
</dbReference>